<reference evidence="2" key="1">
    <citation type="submission" date="2020-04" db="EMBL/GenBank/DDBJ databases">
        <title>Hybrid Assembly of Korean Phytophthora infestans isolates.</title>
        <authorList>
            <person name="Prokchorchik M."/>
            <person name="Lee Y."/>
            <person name="Seo J."/>
            <person name="Cho J.-H."/>
            <person name="Park Y.-E."/>
            <person name="Jang D.-C."/>
            <person name="Im J.-S."/>
            <person name="Choi J.-G."/>
            <person name="Park H.-J."/>
            <person name="Lee G.-B."/>
            <person name="Lee Y.-G."/>
            <person name="Hong S.-Y."/>
            <person name="Cho K."/>
            <person name="Sohn K.H."/>
        </authorList>
    </citation>
    <scope>NUCLEOTIDE SEQUENCE</scope>
    <source>
        <strain evidence="2">KR_1_A1</strain>
    </source>
</reference>
<proteinExistence type="predicted"/>
<feature type="region of interest" description="Disordered" evidence="1">
    <location>
        <begin position="58"/>
        <end position="77"/>
    </location>
</feature>
<comment type="caution">
    <text evidence="2">The sequence shown here is derived from an EMBL/GenBank/DDBJ whole genome shotgun (WGS) entry which is preliminary data.</text>
</comment>
<protein>
    <submittedName>
        <fullName evidence="2">Uncharacterized protein</fullName>
    </submittedName>
</protein>
<dbReference type="AlphaFoldDB" id="A0A833S060"/>
<keyword evidence="3" id="KW-1185">Reference proteome</keyword>
<evidence type="ECO:0000256" key="1">
    <source>
        <dbReference type="SAM" id="MobiDB-lite"/>
    </source>
</evidence>
<evidence type="ECO:0000313" key="2">
    <source>
        <dbReference type="EMBL" id="KAF4036807.1"/>
    </source>
</evidence>
<gene>
    <name evidence="2" type="ORF">GN244_ATG11144</name>
</gene>
<name>A0A833S060_PHYIN</name>
<accession>A0A833S060</accession>
<dbReference type="Proteomes" id="UP000602510">
    <property type="component" value="Unassembled WGS sequence"/>
</dbReference>
<feature type="region of interest" description="Disordered" evidence="1">
    <location>
        <begin position="1"/>
        <end position="22"/>
    </location>
</feature>
<evidence type="ECO:0000313" key="3">
    <source>
        <dbReference type="Proteomes" id="UP000602510"/>
    </source>
</evidence>
<dbReference type="EMBL" id="WSZM01000261">
    <property type="protein sequence ID" value="KAF4036807.1"/>
    <property type="molecule type" value="Genomic_DNA"/>
</dbReference>
<organism evidence="2 3">
    <name type="scientific">Phytophthora infestans</name>
    <name type="common">Potato late blight agent</name>
    <name type="synonym">Botrytis infestans</name>
    <dbReference type="NCBI Taxonomy" id="4787"/>
    <lineage>
        <taxon>Eukaryota</taxon>
        <taxon>Sar</taxon>
        <taxon>Stramenopiles</taxon>
        <taxon>Oomycota</taxon>
        <taxon>Peronosporomycetes</taxon>
        <taxon>Peronosporales</taxon>
        <taxon>Peronosporaceae</taxon>
        <taxon>Phytophthora</taxon>
    </lineage>
</organism>
<sequence length="160" mass="17517">MQRNGVLPAINAGTPSVAHRGVSPNVAKRAAWFTPRDGLGTPDRRTEQQSLASVAVPADGAFQPRHEQSPTITQPTSTSLEDALEVLHEVLIETDNQSDSAQRRDAALGRLRVFTLLKGKSSSERDLLLTSRCRRHWSCCRLNLLERDALKAQGKAPNLS</sequence>